<sequence length="306" mass="34469">MPDWDSLRYFLEVARTQRVSAAARRLGVEHTTVSRRVKALEASLDTVLFEKSRSAGFVLTADGQRLFVRAEQMENTLQSAREELSGIGEAISGHVRLGATEGFGTYVLTPLLMDFHRRYPHVTLDVLPVPRFVSLSKREADLAITIERPQRGPYVCSKLCDYTLRLYGTPAYLHAHAPITRRADLADHTFIGYVDELLFSDRLRYLEDELPGSNVVLRSTSVIAQYHAALQGQALAVLPCFIASQDSRLTPVLADDVRIMRSFWIYCHEDARRLKRVAALWEFLRQAVTANQTLLQGRGGPLRRGA</sequence>
<dbReference type="InterPro" id="IPR036390">
    <property type="entry name" value="WH_DNA-bd_sf"/>
</dbReference>
<gene>
    <name evidence="7" type="ORF">ODI_02176</name>
    <name evidence="8" type="ORF">ODI_R1444</name>
</gene>
<dbReference type="Gene3D" id="3.40.190.290">
    <property type="match status" value="1"/>
</dbReference>
<keyword evidence="5" id="KW-0175">Coiled coil</keyword>
<feature type="domain" description="HTH lysR-type" evidence="6">
    <location>
        <begin position="2"/>
        <end position="60"/>
    </location>
</feature>
<name>A0A1C3K5F1_9BURK</name>
<dbReference type="SUPFAM" id="SSF53850">
    <property type="entry name" value="Periplasmic binding protein-like II"/>
    <property type="match status" value="1"/>
</dbReference>
<dbReference type="InterPro" id="IPR058163">
    <property type="entry name" value="LysR-type_TF_proteobact-type"/>
</dbReference>
<protein>
    <submittedName>
        <fullName evidence="7">Transcriptional regulator, LysR family</fullName>
    </submittedName>
</protein>
<dbReference type="EMBL" id="FLRC01000043">
    <property type="protein sequence ID" value="SBT26736.1"/>
    <property type="molecule type" value="Genomic_DNA"/>
</dbReference>
<keyword evidence="2" id="KW-0805">Transcription regulation</keyword>
<dbReference type="Pfam" id="PF00126">
    <property type="entry name" value="HTH_1"/>
    <property type="match status" value="1"/>
</dbReference>
<dbReference type="PROSITE" id="PS50931">
    <property type="entry name" value="HTH_LYSR"/>
    <property type="match status" value="1"/>
</dbReference>
<evidence type="ECO:0000256" key="4">
    <source>
        <dbReference type="ARBA" id="ARBA00023163"/>
    </source>
</evidence>
<dbReference type="PANTHER" id="PTHR30537:SF3">
    <property type="entry name" value="TRANSCRIPTIONAL REGULATORY PROTEIN"/>
    <property type="match status" value="1"/>
</dbReference>
<evidence type="ECO:0000256" key="5">
    <source>
        <dbReference type="SAM" id="Coils"/>
    </source>
</evidence>
<comment type="similarity">
    <text evidence="1">Belongs to the LysR transcriptional regulatory family.</text>
</comment>
<evidence type="ECO:0000259" key="6">
    <source>
        <dbReference type="PROSITE" id="PS50931"/>
    </source>
</evidence>
<proteinExistence type="inferred from homology"/>
<dbReference type="KEGG" id="odi:ODI_R1444"/>
<dbReference type="AlphaFoldDB" id="A0A1C3K5F1"/>
<keyword evidence="9" id="KW-1185">Reference proteome</keyword>
<evidence type="ECO:0000256" key="2">
    <source>
        <dbReference type="ARBA" id="ARBA00023015"/>
    </source>
</evidence>
<dbReference type="Gene3D" id="1.10.10.10">
    <property type="entry name" value="Winged helix-like DNA-binding domain superfamily/Winged helix DNA-binding domain"/>
    <property type="match status" value="1"/>
</dbReference>
<dbReference type="OrthoDB" id="570111at2"/>
<dbReference type="Pfam" id="PF03466">
    <property type="entry name" value="LysR_substrate"/>
    <property type="match status" value="1"/>
</dbReference>
<keyword evidence="3" id="KW-0238">DNA-binding</keyword>
<dbReference type="STRING" id="1851544.ODI_02176"/>
<dbReference type="GO" id="GO:0043565">
    <property type="term" value="F:sequence-specific DNA binding"/>
    <property type="evidence" value="ECO:0007669"/>
    <property type="project" value="TreeGrafter"/>
</dbReference>
<evidence type="ECO:0000256" key="1">
    <source>
        <dbReference type="ARBA" id="ARBA00009437"/>
    </source>
</evidence>
<dbReference type="InterPro" id="IPR000847">
    <property type="entry name" value="LysR_HTH_N"/>
</dbReference>
<dbReference type="SUPFAM" id="SSF46785">
    <property type="entry name" value="Winged helix' DNA-binding domain"/>
    <property type="match status" value="1"/>
</dbReference>
<evidence type="ECO:0000313" key="7">
    <source>
        <dbReference type="EMBL" id="SBT26736.1"/>
    </source>
</evidence>
<accession>A0A1C3K5F1</accession>
<dbReference type="GO" id="GO:0003700">
    <property type="term" value="F:DNA-binding transcription factor activity"/>
    <property type="evidence" value="ECO:0007669"/>
    <property type="project" value="InterPro"/>
</dbReference>
<organism evidence="7 9">
    <name type="scientific">Orrella dioscoreae</name>
    <dbReference type="NCBI Taxonomy" id="1851544"/>
    <lineage>
        <taxon>Bacteria</taxon>
        <taxon>Pseudomonadati</taxon>
        <taxon>Pseudomonadota</taxon>
        <taxon>Betaproteobacteria</taxon>
        <taxon>Burkholderiales</taxon>
        <taxon>Alcaligenaceae</taxon>
        <taxon>Orrella</taxon>
    </lineage>
</organism>
<dbReference type="InterPro" id="IPR005119">
    <property type="entry name" value="LysR_subst-bd"/>
</dbReference>
<dbReference type="PANTHER" id="PTHR30537">
    <property type="entry name" value="HTH-TYPE TRANSCRIPTIONAL REGULATOR"/>
    <property type="match status" value="1"/>
</dbReference>
<dbReference type="Proteomes" id="UP000078558">
    <property type="component" value="Chromosome I"/>
</dbReference>
<dbReference type="InterPro" id="IPR036388">
    <property type="entry name" value="WH-like_DNA-bd_sf"/>
</dbReference>
<keyword evidence="4" id="KW-0804">Transcription</keyword>
<evidence type="ECO:0000313" key="9">
    <source>
        <dbReference type="Proteomes" id="UP000078558"/>
    </source>
</evidence>
<dbReference type="RefSeq" id="WP_067757074.1">
    <property type="nucleotide sequence ID" value="NZ_LT907988.1"/>
</dbReference>
<reference evidence="7 9" key="1">
    <citation type="submission" date="2016-06" db="EMBL/GenBank/DDBJ databases">
        <authorList>
            <person name="Kjaerup R.B."/>
            <person name="Dalgaard T.S."/>
            <person name="Juul-Madsen H.R."/>
        </authorList>
    </citation>
    <scope>NUCLEOTIDE SEQUENCE [LARGE SCALE GENOMIC DNA]</scope>
    <source>
        <strain evidence="7">Orrdi1</strain>
    </source>
</reference>
<dbReference type="GO" id="GO:0006351">
    <property type="term" value="P:DNA-templated transcription"/>
    <property type="evidence" value="ECO:0007669"/>
    <property type="project" value="TreeGrafter"/>
</dbReference>
<reference evidence="8 9" key="2">
    <citation type="submission" date="2017-08" db="EMBL/GenBank/DDBJ databases">
        <authorList>
            <person name="de Groot N.N."/>
        </authorList>
    </citation>
    <scope>NUCLEOTIDE SEQUENCE [LARGE SCALE GENOMIC DNA]</scope>
    <source>
        <strain evidence="8">Orrdi1</strain>
    </source>
</reference>
<evidence type="ECO:0000256" key="3">
    <source>
        <dbReference type="ARBA" id="ARBA00023125"/>
    </source>
</evidence>
<evidence type="ECO:0000313" key="8">
    <source>
        <dbReference type="EMBL" id="SOE48443.1"/>
    </source>
</evidence>
<feature type="coiled-coil region" evidence="5">
    <location>
        <begin position="63"/>
        <end position="90"/>
    </location>
</feature>
<dbReference type="EMBL" id="LT907988">
    <property type="protein sequence ID" value="SOE48443.1"/>
    <property type="molecule type" value="Genomic_DNA"/>
</dbReference>